<evidence type="ECO:0000256" key="5">
    <source>
        <dbReference type="ARBA" id="ARBA00022967"/>
    </source>
</evidence>
<dbReference type="NCBIfam" id="TIGR00968">
    <property type="entry name" value="3a0106s01"/>
    <property type="match status" value="1"/>
</dbReference>
<keyword evidence="3" id="KW-0547">Nucleotide-binding</keyword>
<dbReference type="Pfam" id="PF03459">
    <property type="entry name" value="TOBE"/>
    <property type="match status" value="1"/>
</dbReference>
<gene>
    <name evidence="8" type="ORF">KA717_18735</name>
</gene>
<dbReference type="InterPro" id="IPR003593">
    <property type="entry name" value="AAA+_ATPase"/>
</dbReference>
<dbReference type="CDD" id="cd03296">
    <property type="entry name" value="ABC_CysA_sulfate_importer"/>
    <property type="match status" value="1"/>
</dbReference>
<dbReference type="SUPFAM" id="SSF50331">
    <property type="entry name" value="MOP-like"/>
    <property type="match status" value="1"/>
</dbReference>
<dbReference type="PANTHER" id="PTHR42781:SF4">
    <property type="entry name" value="SPERMIDINE_PUTRESCINE IMPORT ATP-BINDING PROTEIN POTA"/>
    <property type="match status" value="1"/>
</dbReference>
<dbReference type="InterPro" id="IPR050093">
    <property type="entry name" value="ABC_SmlMolc_Importer"/>
</dbReference>
<protein>
    <submittedName>
        <fullName evidence="8">TOBE-like domain-containing protein</fullName>
    </submittedName>
</protein>
<dbReference type="PROSITE" id="PS00211">
    <property type="entry name" value="ABC_TRANSPORTER_1"/>
    <property type="match status" value="1"/>
</dbReference>
<dbReference type="InterPro" id="IPR008995">
    <property type="entry name" value="Mo/tungstate-bd_C_term_dom"/>
</dbReference>
<sequence>MSIVINNVAKQFGSYQALSDINLEVNEGKLVALLGPSGSGKSTLLRAIAGLEPPDQGTIIINGKDATHVDIRKRNIGFVFQHYALFKHLTIRQNIAFGLDIRKHPKKEVKKRVQELLELIQLEGLGDRYPSQLSGGQRQRVALARALAVQPQVLLLDEPFGALDAKVRKELRAWLRRLHDEVHLTSIFVTHDQEEAMEVADEIVVMNHGKIEQIGSPADIYDHPATPFVMSFIGEVNVLPSTTSLLQNHFSDNDGQTLVHASYSAFVRPHDLEVKTEADEINTQAIVKRITHLGWEIQVELILSEQEEIIAHLSREQFATLNLSVGQKVFIKPRQTKIFSDSNGFLNYAI</sequence>
<evidence type="ECO:0000313" key="8">
    <source>
        <dbReference type="EMBL" id="UXE64331.1"/>
    </source>
</evidence>
<dbReference type="FunFam" id="3.40.50.300:FF:000227">
    <property type="entry name" value="Sulfate/thiosulfate import ATP-binding protein CysA"/>
    <property type="match status" value="1"/>
</dbReference>
<dbReference type="InterPro" id="IPR027417">
    <property type="entry name" value="P-loop_NTPase"/>
</dbReference>
<dbReference type="GO" id="GO:0043190">
    <property type="term" value="C:ATP-binding cassette (ABC) transporter complex"/>
    <property type="evidence" value="ECO:0007669"/>
    <property type="project" value="InterPro"/>
</dbReference>
<evidence type="ECO:0000256" key="4">
    <source>
        <dbReference type="ARBA" id="ARBA00022840"/>
    </source>
</evidence>
<dbReference type="InterPro" id="IPR017871">
    <property type="entry name" value="ABC_transporter-like_CS"/>
</dbReference>
<feature type="domain" description="ABC transporter" evidence="7">
    <location>
        <begin position="3"/>
        <end position="233"/>
    </location>
</feature>
<dbReference type="AlphaFoldDB" id="A0A977PYP9"/>
<dbReference type="GO" id="GO:0015419">
    <property type="term" value="F:ABC-type sulfate transporter activity"/>
    <property type="evidence" value="ECO:0007669"/>
    <property type="project" value="InterPro"/>
</dbReference>
<dbReference type="InterPro" id="IPR005666">
    <property type="entry name" value="Sulph_transpt1"/>
</dbReference>
<dbReference type="Pfam" id="PF00005">
    <property type="entry name" value="ABC_tran"/>
    <property type="match status" value="1"/>
</dbReference>
<accession>A0A977PYP9</accession>
<evidence type="ECO:0000256" key="1">
    <source>
        <dbReference type="ARBA" id="ARBA00004417"/>
    </source>
</evidence>
<reference evidence="8" key="1">
    <citation type="submission" date="2021-04" db="EMBL/GenBank/DDBJ databases">
        <title>Genome sequence of Woronichinia naegeliana from Washington state freshwater lake bloom.</title>
        <authorList>
            <person name="Dreher T.W."/>
        </authorList>
    </citation>
    <scope>NUCLEOTIDE SEQUENCE</scope>
    <source>
        <strain evidence="8">WA131</strain>
    </source>
</reference>
<dbReference type="PANTHER" id="PTHR42781">
    <property type="entry name" value="SPERMIDINE/PUTRESCINE IMPORT ATP-BINDING PROTEIN POTA"/>
    <property type="match status" value="1"/>
</dbReference>
<keyword evidence="4" id="KW-0067">ATP-binding</keyword>
<dbReference type="PROSITE" id="PS50893">
    <property type="entry name" value="ABC_TRANSPORTER_2"/>
    <property type="match status" value="1"/>
</dbReference>
<dbReference type="Gene3D" id="3.40.50.300">
    <property type="entry name" value="P-loop containing nucleotide triphosphate hydrolases"/>
    <property type="match status" value="1"/>
</dbReference>
<dbReference type="EMBL" id="CP073041">
    <property type="protein sequence ID" value="UXE64331.1"/>
    <property type="molecule type" value="Genomic_DNA"/>
</dbReference>
<dbReference type="InterPro" id="IPR003439">
    <property type="entry name" value="ABC_transporter-like_ATP-bd"/>
</dbReference>
<comment type="subcellular location">
    <subcellularLocation>
        <location evidence="1">Cell inner membrane</location>
        <topology evidence="1">Peripheral membrane protein</topology>
    </subcellularLocation>
</comment>
<proteinExistence type="predicted"/>
<dbReference type="SUPFAM" id="SSF52540">
    <property type="entry name" value="P-loop containing nucleoside triphosphate hydrolases"/>
    <property type="match status" value="1"/>
</dbReference>
<keyword evidence="6" id="KW-0764">Sulfate transport</keyword>
<dbReference type="Proteomes" id="UP001065613">
    <property type="component" value="Chromosome"/>
</dbReference>
<evidence type="ECO:0000256" key="2">
    <source>
        <dbReference type="ARBA" id="ARBA00022448"/>
    </source>
</evidence>
<keyword evidence="5" id="KW-1278">Translocase</keyword>
<organism evidence="8">
    <name type="scientific">Woronichinia naegeliana WA131</name>
    <dbReference type="NCBI Taxonomy" id="2824559"/>
    <lineage>
        <taxon>Bacteria</taxon>
        <taxon>Bacillati</taxon>
        <taxon>Cyanobacteriota</taxon>
        <taxon>Cyanophyceae</taxon>
        <taxon>Synechococcales</taxon>
        <taxon>Coelosphaeriaceae</taxon>
        <taxon>Woronichinia</taxon>
    </lineage>
</organism>
<evidence type="ECO:0000259" key="7">
    <source>
        <dbReference type="PROSITE" id="PS50893"/>
    </source>
</evidence>
<keyword evidence="2" id="KW-0813">Transport</keyword>
<dbReference type="SMART" id="SM00382">
    <property type="entry name" value="AAA"/>
    <property type="match status" value="1"/>
</dbReference>
<evidence type="ECO:0000256" key="3">
    <source>
        <dbReference type="ARBA" id="ARBA00022741"/>
    </source>
</evidence>
<evidence type="ECO:0000256" key="6">
    <source>
        <dbReference type="ARBA" id="ARBA00023032"/>
    </source>
</evidence>
<dbReference type="KEGG" id="wna:KA717_18735"/>
<dbReference type="GO" id="GO:0016887">
    <property type="term" value="F:ATP hydrolysis activity"/>
    <property type="evidence" value="ECO:0007669"/>
    <property type="project" value="InterPro"/>
</dbReference>
<name>A0A977PYP9_9CYAN</name>
<dbReference type="InterPro" id="IPR005116">
    <property type="entry name" value="Transp-assoc_OB_typ1"/>
</dbReference>
<dbReference type="GO" id="GO:0005524">
    <property type="term" value="F:ATP binding"/>
    <property type="evidence" value="ECO:0007669"/>
    <property type="project" value="UniProtKB-KW"/>
</dbReference>